<keyword evidence="3" id="KW-0862">Zinc</keyword>
<dbReference type="Gene3D" id="1.20.120.910">
    <property type="entry name" value="DksA, coiled-coil domain"/>
    <property type="match status" value="1"/>
</dbReference>
<evidence type="ECO:0000256" key="4">
    <source>
        <dbReference type="PROSITE-ProRule" id="PRU00510"/>
    </source>
</evidence>
<keyword evidence="1" id="KW-0479">Metal-binding</keyword>
<accession>A0ABT0YV50</accession>
<dbReference type="SUPFAM" id="SSF57716">
    <property type="entry name" value="Glucocorticoid receptor-like (DNA-binding domain)"/>
    <property type="match status" value="1"/>
</dbReference>
<dbReference type="Proteomes" id="UP001165541">
    <property type="component" value="Unassembled WGS sequence"/>
</dbReference>
<keyword evidence="2" id="KW-0863">Zinc-finger</keyword>
<dbReference type="SUPFAM" id="SSF109635">
    <property type="entry name" value="DnaK suppressor protein DksA, alpha-hairpin domain"/>
    <property type="match status" value="1"/>
</dbReference>
<dbReference type="InterPro" id="IPR037187">
    <property type="entry name" value="DnaK_N"/>
</dbReference>
<evidence type="ECO:0000313" key="6">
    <source>
        <dbReference type="EMBL" id="MCM5681976.1"/>
    </source>
</evidence>
<organism evidence="6 7">
    <name type="scientific">Caldimonas mangrovi</name>
    <dbReference type="NCBI Taxonomy" id="2944811"/>
    <lineage>
        <taxon>Bacteria</taxon>
        <taxon>Pseudomonadati</taxon>
        <taxon>Pseudomonadota</taxon>
        <taxon>Betaproteobacteria</taxon>
        <taxon>Burkholderiales</taxon>
        <taxon>Sphaerotilaceae</taxon>
        <taxon>Caldimonas</taxon>
    </lineage>
</organism>
<gene>
    <name evidence="6" type="ORF">M8A51_20810</name>
</gene>
<evidence type="ECO:0000256" key="2">
    <source>
        <dbReference type="ARBA" id="ARBA00022771"/>
    </source>
</evidence>
<evidence type="ECO:0000313" key="7">
    <source>
        <dbReference type="Proteomes" id="UP001165541"/>
    </source>
</evidence>
<evidence type="ECO:0000256" key="1">
    <source>
        <dbReference type="ARBA" id="ARBA00022723"/>
    </source>
</evidence>
<comment type="caution">
    <text evidence="6">The sequence shown here is derived from an EMBL/GenBank/DDBJ whole genome shotgun (WGS) entry which is preliminary data.</text>
</comment>
<evidence type="ECO:0000259" key="5">
    <source>
        <dbReference type="Pfam" id="PF01258"/>
    </source>
</evidence>
<dbReference type="InterPro" id="IPR000962">
    <property type="entry name" value="Znf_DskA_TraR"/>
</dbReference>
<keyword evidence="7" id="KW-1185">Reference proteome</keyword>
<dbReference type="PROSITE" id="PS51128">
    <property type="entry name" value="ZF_DKSA_2"/>
    <property type="match status" value="1"/>
</dbReference>
<dbReference type="Pfam" id="PF01258">
    <property type="entry name" value="zf-dskA_traR"/>
    <property type="match status" value="1"/>
</dbReference>
<dbReference type="RefSeq" id="WP_251780454.1">
    <property type="nucleotide sequence ID" value="NZ_JAMKFE010000015.1"/>
</dbReference>
<feature type="zinc finger region" description="dksA C4-type" evidence="4">
    <location>
        <begin position="90"/>
        <end position="114"/>
    </location>
</feature>
<protein>
    <submittedName>
        <fullName evidence="6">TraR/DksA family transcriptional regulator</fullName>
    </submittedName>
</protein>
<reference evidence="6" key="1">
    <citation type="submission" date="2022-05" db="EMBL/GenBank/DDBJ databases">
        <title>Schlegelella sp. nov., isolated from mangrove soil.</title>
        <authorList>
            <person name="Liu Y."/>
            <person name="Ge X."/>
            <person name="Liu W."/>
        </authorList>
    </citation>
    <scope>NUCLEOTIDE SEQUENCE</scope>
    <source>
        <strain evidence="6">S2-27</strain>
    </source>
</reference>
<dbReference type="PANTHER" id="PTHR33823">
    <property type="entry name" value="RNA POLYMERASE-BINDING TRANSCRIPTION FACTOR DKSA-RELATED"/>
    <property type="match status" value="1"/>
</dbReference>
<feature type="domain" description="Zinc finger DksA/TraR C4-type" evidence="5">
    <location>
        <begin position="85"/>
        <end position="120"/>
    </location>
</feature>
<evidence type="ECO:0000256" key="3">
    <source>
        <dbReference type="ARBA" id="ARBA00022833"/>
    </source>
</evidence>
<dbReference type="EMBL" id="JAMKFE010000015">
    <property type="protein sequence ID" value="MCM5681976.1"/>
    <property type="molecule type" value="Genomic_DNA"/>
</dbReference>
<sequence>MSHLSDQQLQTLRRLLDRREADLQAEVRSAREAAEQQAIGQAGVVGDHGDNATDHLQNGIRHIEMSRDIEELDQIEAARRRIQEGSYGECIDCAQPIGERRLLAQPTASRCAPCQERYERQHPHTLRDPG</sequence>
<dbReference type="PANTHER" id="PTHR33823:SF4">
    <property type="entry name" value="GENERAL STRESS PROTEIN 16O"/>
    <property type="match status" value="1"/>
</dbReference>
<name>A0ABT0YV50_9BURK</name>
<proteinExistence type="predicted"/>